<comment type="similarity">
    <text evidence="1">Belongs to the universal ribosomal protein uL29 family.</text>
</comment>
<dbReference type="OrthoDB" id="1938320at2759"/>
<evidence type="ECO:0000256" key="2">
    <source>
        <dbReference type="ARBA" id="ARBA00022980"/>
    </source>
</evidence>
<dbReference type="GO" id="GO:0005886">
    <property type="term" value="C:plasma membrane"/>
    <property type="evidence" value="ECO:0007669"/>
    <property type="project" value="InterPro"/>
</dbReference>
<dbReference type="Proteomes" id="UP001055439">
    <property type="component" value="Chromosome 2"/>
</dbReference>
<feature type="compositionally biased region" description="Basic and acidic residues" evidence="4">
    <location>
        <begin position="487"/>
        <end position="529"/>
    </location>
</feature>
<dbReference type="Gene3D" id="6.10.250.3450">
    <property type="match status" value="1"/>
</dbReference>
<dbReference type="Gene3D" id="1.10.287.310">
    <property type="match status" value="1"/>
</dbReference>
<dbReference type="InterPro" id="IPR036049">
    <property type="entry name" value="Ribosomal_uL29_sf"/>
</dbReference>
<dbReference type="GO" id="GO:1990904">
    <property type="term" value="C:ribonucleoprotein complex"/>
    <property type="evidence" value="ECO:0007669"/>
    <property type="project" value="UniProtKB-KW"/>
</dbReference>
<dbReference type="GO" id="GO:0005840">
    <property type="term" value="C:ribosome"/>
    <property type="evidence" value="ECO:0007669"/>
    <property type="project" value="UniProtKB-KW"/>
</dbReference>
<proteinExistence type="inferred from homology"/>
<dbReference type="AlphaFoldDB" id="A0A9E7JLS1"/>
<sequence length="572" mass="64446">MARSLPPNDQLAEEDYIDIDFSSATFFCSSPPHPSIEFEFQMSANPQQSLPMSSPADELFYKGKLLPLHLPPRLQMVEELIQSTVTRTPSTAAATPYESCNASPAASRYVSGELNPEDYFHECSEELIESHPRKSWTSKLKFIKEAKAYFKSLFGKSRCSDEKCAASADCPPLYQKAARKNPFGRIQIGSHTALHAMKCKEEEKMMEEANSDHRRSFASANYSQSSPKSSSVSSSCTSSKSSSFSSVNSKESQGQPTLKRSSSVNSDIESSIQGAIAYCKKSQQKDSARKSASDAGFCLLSVSKIAPDSEHEKPGLCREMLVLHLQNFWVPLKSHIGGSIKPAFVSRALLAARVLKLLLSVYNSGLRLGLGFPRGGSGRTRLGRRIDPILMARIKVHELRGRTKGELQNQLKDLKNELSLLRVAKVTGGAPNKLSKIKVVRLSIARVLTVISQTQKAKLREVYKKKKHIPLDLRPKKTRAIRRRLTKHQESLKTEREKKKEMYFPMRKEKNRGDRTIRSHYKHNDDEKKKQQRSPSNSSIGRNKELSHRPELQAPERCKFGSRGGWRRRRRR</sequence>
<dbReference type="EMBL" id="CP097504">
    <property type="protein sequence ID" value="URD85349.1"/>
    <property type="molecule type" value="Genomic_DNA"/>
</dbReference>
<evidence type="ECO:0000313" key="6">
    <source>
        <dbReference type="Proteomes" id="UP001055439"/>
    </source>
</evidence>
<name>A0A9E7JLS1_9LILI</name>
<protein>
    <submittedName>
        <fullName evidence="5">Ribosomal protein</fullName>
    </submittedName>
</protein>
<dbReference type="Pfam" id="PF00831">
    <property type="entry name" value="Ribosomal_L29"/>
    <property type="match status" value="1"/>
</dbReference>
<keyword evidence="6" id="KW-1185">Reference proteome</keyword>
<dbReference type="PANTHER" id="PTHR33312:SF21">
    <property type="entry name" value="MEMBRANE-ASSOCIATED KINASE REGULATOR 3-RELATED"/>
    <property type="match status" value="1"/>
</dbReference>
<organism evidence="5 6">
    <name type="scientific">Musa troglodytarum</name>
    <name type="common">fe'i banana</name>
    <dbReference type="NCBI Taxonomy" id="320322"/>
    <lineage>
        <taxon>Eukaryota</taxon>
        <taxon>Viridiplantae</taxon>
        <taxon>Streptophyta</taxon>
        <taxon>Embryophyta</taxon>
        <taxon>Tracheophyta</taxon>
        <taxon>Spermatophyta</taxon>
        <taxon>Magnoliopsida</taxon>
        <taxon>Liliopsida</taxon>
        <taxon>Zingiberales</taxon>
        <taxon>Musaceae</taxon>
        <taxon>Musa</taxon>
    </lineage>
</organism>
<dbReference type="GO" id="GO:0019210">
    <property type="term" value="F:kinase inhibitor activity"/>
    <property type="evidence" value="ECO:0007669"/>
    <property type="project" value="InterPro"/>
</dbReference>
<dbReference type="InterPro" id="IPR039620">
    <property type="entry name" value="BKI1/MAKR1/3/4"/>
</dbReference>
<gene>
    <name evidence="5" type="ORF">MUK42_27667</name>
</gene>
<evidence type="ECO:0000256" key="4">
    <source>
        <dbReference type="SAM" id="MobiDB-lite"/>
    </source>
</evidence>
<accession>A0A9E7JLS1</accession>
<dbReference type="FunFam" id="1.10.287.310:FF:000002">
    <property type="entry name" value="60S ribosomal protein L35"/>
    <property type="match status" value="1"/>
</dbReference>
<reference evidence="5" key="1">
    <citation type="submission" date="2022-05" db="EMBL/GenBank/DDBJ databases">
        <title>The Musa troglodytarum L. genome provides insights into the mechanism of non-climacteric behaviour and enrichment of carotenoids.</title>
        <authorList>
            <person name="Wang J."/>
        </authorList>
    </citation>
    <scope>NUCLEOTIDE SEQUENCE</scope>
    <source>
        <tissue evidence="5">Leaf</tissue>
    </source>
</reference>
<dbReference type="PANTHER" id="PTHR33312">
    <property type="entry name" value="MEMBRANE-ASSOCIATED KINASE REGULATOR 4-RELATED"/>
    <property type="match status" value="1"/>
</dbReference>
<dbReference type="NCBIfam" id="TIGR00012">
    <property type="entry name" value="L29"/>
    <property type="match status" value="1"/>
</dbReference>
<dbReference type="GO" id="GO:0003735">
    <property type="term" value="F:structural constituent of ribosome"/>
    <property type="evidence" value="ECO:0007669"/>
    <property type="project" value="InterPro"/>
</dbReference>
<feature type="compositionally biased region" description="Basic and acidic residues" evidence="4">
    <location>
        <begin position="203"/>
        <end position="215"/>
    </location>
</feature>
<feature type="region of interest" description="Disordered" evidence="4">
    <location>
        <begin position="478"/>
        <end position="572"/>
    </location>
</feature>
<dbReference type="SUPFAM" id="SSF46561">
    <property type="entry name" value="Ribosomal protein L29 (L29p)"/>
    <property type="match status" value="1"/>
</dbReference>
<feature type="compositionally biased region" description="Low complexity" evidence="4">
    <location>
        <begin position="223"/>
        <end position="252"/>
    </location>
</feature>
<feature type="region of interest" description="Disordered" evidence="4">
    <location>
        <begin position="203"/>
        <end position="266"/>
    </location>
</feature>
<feature type="compositionally biased region" description="Basic and acidic residues" evidence="4">
    <location>
        <begin position="542"/>
        <end position="559"/>
    </location>
</feature>
<dbReference type="InterPro" id="IPR001854">
    <property type="entry name" value="Ribosomal_uL29"/>
</dbReference>
<evidence type="ECO:0000256" key="1">
    <source>
        <dbReference type="ARBA" id="ARBA00009254"/>
    </source>
</evidence>
<evidence type="ECO:0000313" key="5">
    <source>
        <dbReference type="EMBL" id="URD85349.1"/>
    </source>
</evidence>
<dbReference type="GO" id="GO:0006412">
    <property type="term" value="P:translation"/>
    <property type="evidence" value="ECO:0007669"/>
    <property type="project" value="InterPro"/>
</dbReference>
<dbReference type="CDD" id="cd00427">
    <property type="entry name" value="Ribosomal_L29_HIP"/>
    <property type="match status" value="1"/>
</dbReference>
<evidence type="ECO:0000256" key="3">
    <source>
        <dbReference type="ARBA" id="ARBA00023274"/>
    </source>
</evidence>
<keyword evidence="2 5" id="KW-0689">Ribosomal protein</keyword>
<dbReference type="FunFam" id="6.10.250.3450:FF:000001">
    <property type="entry name" value="60S ribosomal protein L35"/>
    <property type="match status" value="1"/>
</dbReference>
<keyword evidence="3" id="KW-0687">Ribonucleoprotein</keyword>
<dbReference type="HAMAP" id="MF_00374">
    <property type="entry name" value="Ribosomal_uL29"/>
    <property type="match status" value="1"/>
</dbReference>